<comment type="subcellular location">
    <subcellularLocation>
        <location evidence="1">Mitochondrion inner membrane</location>
        <topology evidence="1">Peripheral membrane protein</topology>
        <orientation evidence="1">Matrix side</orientation>
    </subcellularLocation>
</comment>
<dbReference type="AlphaFoldDB" id="A0A2Y9IHB8"/>
<evidence type="ECO:0000256" key="13">
    <source>
        <dbReference type="ARBA" id="ARBA00057148"/>
    </source>
</evidence>
<dbReference type="Proteomes" id="UP000248481">
    <property type="component" value="Chromosome 1"/>
</dbReference>
<keyword evidence="10" id="KW-0811">Translocation</keyword>
<keyword evidence="4" id="KW-0597">Phosphoprotein</keyword>
<evidence type="ECO:0000256" key="16">
    <source>
        <dbReference type="SAM" id="Coils"/>
    </source>
</evidence>
<dbReference type="GO" id="GO:0030150">
    <property type="term" value="P:protein import into mitochondrial matrix"/>
    <property type="evidence" value="ECO:0007669"/>
    <property type="project" value="InterPro"/>
</dbReference>
<accession>A0A2Y9IHB8</accession>
<feature type="coiled-coil region" evidence="16">
    <location>
        <begin position="69"/>
        <end position="112"/>
    </location>
</feature>
<evidence type="ECO:0000256" key="2">
    <source>
        <dbReference type="ARBA" id="ARBA00009597"/>
    </source>
</evidence>
<dbReference type="FunFam" id="3.10.450.240:FF:000001">
    <property type="entry name" value="Mitochondrial import inner membrane translocase subunit TIM44"/>
    <property type="match status" value="1"/>
</dbReference>
<dbReference type="InterPro" id="IPR007379">
    <property type="entry name" value="Tim44-like_dom"/>
</dbReference>
<protein>
    <recommendedName>
        <fullName evidence="15">Mitochondrial import inner membrane translocase subunit TIM44</fullName>
    </recommendedName>
</protein>
<evidence type="ECO:0000259" key="17">
    <source>
        <dbReference type="SMART" id="SM00978"/>
    </source>
</evidence>
<dbReference type="PIRSF" id="PIRSF037871">
    <property type="entry name" value="TIM44"/>
    <property type="match status" value="1"/>
</dbReference>
<evidence type="ECO:0000256" key="1">
    <source>
        <dbReference type="ARBA" id="ARBA00004443"/>
    </source>
</evidence>
<evidence type="ECO:0000256" key="8">
    <source>
        <dbReference type="ARBA" id="ARBA00022927"/>
    </source>
</evidence>
<organism evidence="18 19">
    <name type="scientific">Neomonachus schauinslandi</name>
    <name type="common">Hawaiian monk seal</name>
    <name type="synonym">Monachus schauinslandi</name>
    <dbReference type="NCBI Taxonomy" id="29088"/>
    <lineage>
        <taxon>Eukaryota</taxon>
        <taxon>Metazoa</taxon>
        <taxon>Chordata</taxon>
        <taxon>Craniata</taxon>
        <taxon>Vertebrata</taxon>
        <taxon>Euteleostomi</taxon>
        <taxon>Mammalia</taxon>
        <taxon>Eutheria</taxon>
        <taxon>Laurasiatheria</taxon>
        <taxon>Carnivora</taxon>
        <taxon>Caniformia</taxon>
        <taxon>Pinnipedia</taxon>
        <taxon>Phocidae</taxon>
        <taxon>Monachinae</taxon>
        <taxon>Monachini</taxon>
        <taxon>Neomonachus</taxon>
    </lineage>
</organism>
<dbReference type="RefSeq" id="XP_021560815.1">
    <property type="nucleotide sequence ID" value="XM_021705140.1"/>
</dbReference>
<evidence type="ECO:0000256" key="12">
    <source>
        <dbReference type="ARBA" id="ARBA00023136"/>
    </source>
</evidence>
<evidence type="ECO:0000256" key="15">
    <source>
        <dbReference type="ARBA" id="ARBA00074309"/>
    </source>
</evidence>
<evidence type="ECO:0000256" key="10">
    <source>
        <dbReference type="ARBA" id="ARBA00023010"/>
    </source>
</evidence>
<evidence type="ECO:0000313" key="18">
    <source>
        <dbReference type="Proteomes" id="UP000248481"/>
    </source>
</evidence>
<comment type="subunit">
    <text evidence="14">Probable component of the PAM complex at least composed of a mitochondrial HSP70 protein, GRPEL1 or GRPEL2, TIMM44, TIMM16/PAM16 and TIMM14/DNAJC19. The complex interacts with the TIMM23 component of the TIM23 complex. Interacts with SLC25A4/ANT1 and SLC25A5/ANT2; leading to inhibit the presequence translocase TIMM23, thereby promoting stabilization of PINK1.</text>
</comment>
<evidence type="ECO:0000313" key="19">
    <source>
        <dbReference type="RefSeq" id="XP_021560815.1"/>
    </source>
</evidence>
<evidence type="ECO:0000256" key="11">
    <source>
        <dbReference type="ARBA" id="ARBA00023128"/>
    </source>
</evidence>
<dbReference type="GO" id="GO:0051087">
    <property type="term" value="F:protein-folding chaperone binding"/>
    <property type="evidence" value="ECO:0007669"/>
    <property type="project" value="InterPro"/>
</dbReference>
<reference evidence="19" key="1">
    <citation type="submission" date="2025-08" db="UniProtKB">
        <authorList>
            <consortium name="RefSeq"/>
        </authorList>
    </citation>
    <scope>IDENTIFICATION</scope>
    <source>
        <tissue evidence="19">Blood</tissue>
    </source>
</reference>
<keyword evidence="5" id="KW-0547">Nucleotide-binding</keyword>
<sequence length="404" mass="46402">MAAAALWGGWCRCPRKCLGSGVQFLSSHNLVPLRHGTYPIRRPSRELPVSRSYSSGNRKGFLSGLLDNIKQELAKNKEMKESIKKFRDEARKLEESDALQEARRKYKTIESETVRTSEVIKKKLGELSGTVKEGVESVKKELDESVLGQTGPYRRPERLRKRKEFAGEKFKEEKVFEPNEEALGVVLHKDSKWYQQWKDFRDNNVVFNRFFEMKMKYDESDNALIRASRALTDKVTDLLGGLFSKTEMSEVLTEILRVDPAFDKERFLQQCENDIIPNILEAMISGELDILKDWCYEATYSQLAHPIQQARALGLQFHSRILDIDSVDLAMGKMMEQGPVLIITFQAQLVMVIKNPKGEVVEGDPEKVLRMLYVWALCRDQDELNPYAAWRLLDISASSTEQVL</sequence>
<keyword evidence="12" id="KW-0472">Membrane</keyword>
<feature type="domain" description="Tim44-like" evidence="17">
    <location>
        <begin position="248"/>
        <end position="397"/>
    </location>
</feature>
<dbReference type="GO" id="GO:0005524">
    <property type="term" value="F:ATP binding"/>
    <property type="evidence" value="ECO:0007669"/>
    <property type="project" value="UniProtKB-KW"/>
</dbReference>
<evidence type="ECO:0000256" key="7">
    <source>
        <dbReference type="ARBA" id="ARBA00022840"/>
    </source>
</evidence>
<evidence type="ECO:0000256" key="6">
    <source>
        <dbReference type="ARBA" id="ARBA00022792"/>
    </source>
</evidence>
<dbReference type="SMART" id="SM00978">
    <property type="entry name" value="Tim44"/>
    <property type="match status" value="1"/>
</dbReference>
<keyword evidence="7" id="KW-0067">ATP-binding</keyword>
<keyword evidence="11" id="KW-0496">Mitochondrion</keyword>
<dbReference type="Gene3D" id="3.10.450.240">
    <property type="match status" value="1"/>
</dbReference>
<dbReference type="PANTHER" id="PTHR10721:SF1">
    <property type="entry name" value="MITOCHONDRIAL IMPORT INNER MEMBRANE TRANSLOCASE SUBUNIT TIM44"/>
    <property type="match status" value="1"/>
</dbReference>
<dbReference type="InterPro" id="IPR017303">
    <property type="entry name" value="Tim44"/>
</dbReference>
<dbReference type="PANTHER" id="PTHR10721">
    <property type="entry name" value="MITOCHONDRIAL IMPORT INNER MEMBRANE TRANSLOCASE SUBUNIT TIM44"/>
    <property type="match status" value="1"/>
</dbReference>
<dbReference type="SUPFAM" id="SSF54427">
    <property type="entry name" value="NTF2-like"/>
    <property type="match status" value="1"/>
</dbReference>
<dbReference type="GO" id="GO:0005743">
    <property type="term" value="C:mitochondrial inner membrane"/>
    <property type="evidence" value="ECO:0007669"/>
    <property type="project" value="UniProtKB-SubCell"/>
</dbReference>
<keyword evidence="6" id="KW-0999">Mitochondrion inner membrane</keyword>
<gene>
    <name evidence="19" type="primary">TIMM44</name>
</gene>
<evidence type="ECO:0000256" key="4">
    <source>
        <dbReference type="ARBA" id="ARBA00022553"/>
    </source>
</evidence>
<keyword evidence="3" id="KW-0813">Transport</keyword>
<keyword evidence="18" id="KW-1185">Reference proteome</keyword>
<name>A0A2Y9IHB8_NEOSC</name>
<dbReference type="GeneID" id="110593770"/>
<dbReference type="InterPro" id="IPR039544">
    <property type="entry name" value="Tim44-like"/>
</dbReference>
<keyword evidence="16" id="KW-0175">Coiled coil</keyword>
<evidence type="ECO:0000256" key="14">
    <source>
        <dbReference type="ARBA" id="ARBA00063163"/>
    </source>
</evidence>
<evidence type="ECO:0000256" key="9">
    <source>
        <dbReference type="ARBA" id="ARBA00022946"/>
    </source>
</evidence>
<dbReference type="InterPro" id="IPR032710">
    <property type="entry name" value="NTF2-like_dom_sf"/>
</dbReference>
<proteinExistence type="inferred from homology"/>
<comment type="similarity">
    <text evidence="2">Belongs to the Tim44 family.</text>
</comment>
<evidence type="ECO:0000256" key="3">
    <source>
        <dbReference type="ARBA" id="ARBA00022448"/>
    </source>
</evidence>
<keyword evidence="8" id="KW-0653">Protein transport</keyword>
<keyword evidence="9" id="KW-0809">Transit peptide</keyword>
<comment type="function">
    <text evidence="13">Essential component of the PAM complex, a complex required for the translocation of transit peptide-containing proteins from the inner membrane into the mitochondrial matrix in an ATP-dependent manner. Recruits mitochondrial HSP70 to drive protein translocation into the matrix using ATP as an energy source.</text>
</comment>
<dbReference type="Pfam" id="PF04280">
    <property type="entry name" value="Tim44"/>
    <property type="match status" value="1"/>
</dbReference>
<evidence type="ECO:0000256" key="5">
    <source>
        <dbReference type="ARBA" id="ARBA00022741"/>
    </source>
</evidence>
<dbReference type="CTD" id="10469"/>